<accession>A0AAV4SAK9</accession>
<dbReference type="AlphaFoldDB" id="A0AAV4SAK9"/>
<sequence>MILTLGFGDLGSCVWLLLCFSDDYRLSPDFEENGLERISTMGESRKIELVMFCLHVIWVARASEGLTSTCWSTGGILFPSYHPSETDGGIPVPPPGDAPSRRCRLPEFY</sequence>
<evidence type="ECO:0000313" key="3">
    <source>
        <dbReference type="Proteomes" id="UP001054945"/>
    </source>
</evidence>
<protein>
    <submittedName>
        <fullName evidence="2">Uncharacterized protein</fullName>
    </submittedName>
</protein>
<dbReference type="Proteomes" id="UP001054945">
    <property type="component" value="Unassembled WGS sequence"/>
</dbReference>
<reference evidence="2 3" key="1">
    <citation type="submission" date="2021-06" db="EMBL/GenBank/DDBJ databases">
        <title>Caerostris extrusa draft genome.</title>
        <authorList>
            <person name="Kono N."/>
            <person name="Arakawa K."/>
        </authorList>
    </citation>
    <scope>NUCLEOTIDE SEQUENCE [LARGE SCALE GENOMIC DNA]</scope>
</reference>
<keyword evidence="3" id="KW-1185">Reference proteome</keyword>
<proteinExistence type="predicted"/>
<organism evidence="2 3">
    <name type="scientific">Caerostris extrusa</name>
    <name type="common">Bark spider</name>
    <name type="synonym">Caerostris bankana</name>
    <dbReference type="NCBI Taxonomy" id="172846"/>
    <lineage>
        <taxon>Eukaryota</taxon>
        <taxon>Metazoa</taxon>
        <taxon>Ecdysozoa</taxon>
        <taxon>Arthropoda</taxon>
        <taxon>Chelicerata</taxon>
        <taxon>Arachnida</taxon>
        <taxon>Araneae</taxon>
        <taxon>Araneomorphae</taxon>
        <taxon>Entelegynae</taxon>
        <taxon>Araneoidea</taxon>
        <taxon>Araneidae</taxon>
        <taxon>Caerostris</taxon>
    </lineage>
</organism>
<feature type="signal peptide" evidence="1">
    <location>
        <begin position="1"/>
        <end position="19"/>
    </location>
</feature>
<feature type="chain" id="PRO_5043786296" evidence="1">
    <location>
        <begin position="20"/>
        <end position="109"/>
    </location>
</feature>
<keyword evidence="1" id="KW-0732">Signal</keyword>
<name>A0AAV4SAK9_CAEEX</name>
<evidence type="ECO:0000313" key="2">
    <source>
        <dbReference type="EMBL" id="GIY29681.1"/>
    </source>
</evidence>
<evidence type="ECO:0000256" key="1">
    <source>
        <dbReference type="SAM" id="SignalP"/>
    </source>
</evidence>
<comment type="caution">
    <text evidence="2">The sequence shown here is derived from an EMBL/GenBank/DDBJ whole genome shotgun (WGS) entry which is preliminary data.</text>
</comment>
<gene>
    <name evidence="2" type="ORF">CEXT_446421</name>
</gene>
<dbReference type="EMBL" id="BPLR01009110">
    <property type="protein sequence ID" value="GIY29681.1"/>
    <property type="molecule type" value="Genomic_DNA"/>
</dbReference>